<dbReference type="GO" id="GO:0020037">
    <property type="term" value="F:heme binding"/>
    <property type="evidence" value="ECO:0007669"/>
    <property type="project" value="TreeGrafter"/>
</dbReference>
<comment type="catalytic activity">
    <reaction evidence="14">
        <text>nitrite + NADP(+) + H2O = nitrate + NADPH + H(+)</text>
        <dbReference type="Rhea" id="RHEA:19061"/>
        <dbReference type="ChEBI" id="CHEBI:15377"/>
        <dbReference type="ChEBI" id="CHEBI:15378"/>
        <dbReference type="ChEBI" id="CHEBI:16301"/>
        <dbReference type="ChEBI" id="CHEBI:17632"/>
        <dbReference type="ChEBI" id="CHEBI:57783"/>
        <dbReference type="ChEBI" id="CHEBI:58349"/>
        <dbReference type="EC" id="1.7.1.3"/>
    </reaction>
</comment>
<dbReference type="InterPro" id="IPR014756">
    <property type="entry name" value="Ig_E-set"/>
</dbReference>
<dbReference type="EC" id="1.8.3.1" evidence="5"/>
<feature type="domain" description="Cytochrome b5 heme-binding" evidence="16">
    <location>
        <begin position="264"/>
        <end position="342"/>
    </location>
</feature>
<protein>
    <recommendedName>
        <fullName evidence="7">Nitrate reductase [NADPH]</fullName>
        <ecNumber evidence="6">1.7.1.3</ecNumber>
        <ecNumber evidence="5">1.8.3.1</ecNumber>
    </recommendedName>
</protein>
<dbReference type="SUPFAM" id="SSF55856">
    <property type="entry name" value="Cytochrome b5-like heme/steroid binding domain"/>
    <property type="match status" value="1"/>
</dbReference>
<dbReference type="PROSITE" id="PS50255">
    <property type="entry name" value="CYTOCHROME_B5_2"/>
    <property type="match status" value="1"/>
</dbReference>
<comment type="cofactor">
    <cofactor evidence="2">
        <name>heme b</name>
        <dbReference type="ChEBI" id="CHEBI:60344"/>
    </cofactor>
</comment>
<keyword evidence="12" id="KW-0408">Iron</keyword>
<evidence type="ECO:0000256" key="1">
    <source>
        <dbReference type="ARBA" id="ARBA00001924"/>
    </source>
</evidence>
<evidence type="ECO:0000256" key="13">
    <source>
        <dbReference type="ARBA" id="ARBA00023128"/>
    </source>
</evidence>
<sequence length="784" mass="85320">MYTTDNETTASVPLNDTSLASLTPGSNSTTPSNTTLAGGIGIDSSSNAIGNSATLNNSTTANSNITTAQNDHSGPLNSTAPYLNLTTPTALPSSSRPNVVHTFSTMSHTAAPTAVSQPPVAADQCLEWTVITRGTVMLLARLSGTRNASVLYDDIAYSLDGITGDWGKWIPRSRGTEDEQKVPVLIDCNNSGGQVPVYVNKTNPAYHSEEFLEKNYSTEGIWLKLVHTPPAMEVGKRSTDAAWKENQGMSYSEADNDTREPLSLPRIHLAEVRKHDGNSGEPWITYKDKIYDITDWIAGHPGGDVILQAAGGSVEPYWNIFTIHKSPHVYEILEQYLIGYVHSGDLVNGKIPEESVEDPFSSDPARHADLRTLTAKPRNAESPAYALSDSFQTPNDLFYVRNHFWVPVIEKPDEHSLTIELPDGESVTYSLAQLKDKFRSHTINATLQCSGNRRNHMTKEAGPTNGLQWTTGGISSATWTGVRLADVLADAGYPVASVRSGTIDPPEDAKHVHFSALEAYGASIPMSVAIDPRGDVILAYEMNGEPIPRDHGYPLRALVPGHVAARSVKWLNKIVLSDEESFSQWQRKDYKSFGPNLVGKKLDWESAPSIQEMPVTSAITSAVLRDDTDADATSSKKVSVKGWAYSGGGKAITRVDVSLDGGATWDQAELLDDDRCNNTKENHNGSGRSWAWKRWEYHGSVSLAPAASTEPSTSLSFSKDKNALDKPFLCSPDIVVKATDENYNTQPQTQSSIYNARGNLATAWHRVRACERCTVKPSVDSNDS</sequence>
<dbReference type="SUPFAM" id="SSF56524">
    <property type="entry name" value="Oxidoreductase molybdopterin-binding domain"/>
    <property type="match status" value="1"/>
</dbReference>
<evidence type="ECO:0000259" key="16">
    <source>
        <dbReference type="PROSITE" id="PS50255"/>
    </source>
</evidence>
<dbReference type="InterPro" id="IPR036400">
    <property type="entry name" value="Cyt_B5-like_heme/steroid_sf"/>
</dbReference>
<name>A0A0F8BPY6_CERFI</name>
<dbReference type="EMBL" id="LBBL01000148">
    <property type="protein sequence ID" value="KKF94598.1"/>
    <property type="molecule type" value="Genomic_DNA"/>
</dbReference>
<evidence type="ECO:0000256" key="8">
    <source>
        <dbReference type="ARBA" id="ARBA00022505"/>
    </source>
</evidence>
<dbReference type="InterPro" id="IPR005066">
    <property type="entry name" value="MoCF_OxRdtse_dimer"/>
</dbReference>
<dbReference type="InterPro" id="IPR036374">
    <property type="entry name" value="OxRdtase_Mopterin-bd_sf"/>
</dbReference>
<dbReference type="OrthoDB" id="10051395at2759"/>
<keyword evidence="11 17" id="KW-0560">Oxidoreductase</keyword>
<dbReference type="Pfam" id="PF03404">
    <property type="entry name" value="Mo-co_dimer"/>
    <property type="match status" value="1"/>
</dbReference>
<evidence type="ECO:0000256" key="15">
    <source>
        <dbReference type="SAM" id="MobiDB-lite"/>
    </source>
</evidence>
<evidence type="ECO:0000256" key="7">
    <source>
        <dbReference type="ARBA" id="ARBA00015499"/>
    </source>
</evidence>
<keyword evidence="9" id="KW-0349">Heme</keyword>
<dbReference type="SMART" id="SM01117">
    <property type="entry name" value="Cyt-b5"/>
    <property type="match status" value="1"/>
</dbReference>
<dbReference type="InterPro" id="IPR008335">
    <property type="entry name" value="Mopterin_OxRdtase_euk"/>
</dbReference>
<evidence type="ECO:0000256" key="14">
    <source>
        <dbReference type="ARBA" id="ARBA00049155"/>
    </source>
</evidence>
<evidence type="ECO:0000256" key="5">
    <source>
        <dbReference type="ARBA" id="ARBA00012505"/>
    </source>
</evidence>
<dbReference type="GO" id="GO:0008482">
    <property type="term" value="F:sulfite oxidase activity"/>
    <property type="evidence" value="ECO:0007669"/>
    <property type="project" value="UniProtKB-EC"/>
</dbReference>
<evidence type="ECO:0000256" key="12">
    <source>
        <dbReference type="ARBA" id="ARBA00023004"/>
    </source>
</evidence>
<dbReference type="Pfam" id="PF00173">
    <property type="entry name" value="Cyt-b5"/>
    <property type="match status" value="1"/>
</dbReference>
<dbReference type="GO" id="GO:0006790">
    <property type="term" value="P:sulfur compound metabolic process"/>
    <property type="evidence" value="ECO:0007669"/>
    <property type="project" value="TreeGrafter"/>
</dbReference>
<evidence type="ECO:0000256" key="11">
    <source>
        <dbReference type="ARBA" id="ARBA00023002"/>
    </source>
</evidence>
<feature type="compositionally biased region" description="Polar residues" evidence="15">
    <location>
        <begin position="1"/>
        <end position="20"/>
    </location>
</feature>
<comment type="caution">
    <text evidence="17">The sequence shown here is derived from an EMBL/GenBank/DDBJ whole genome shotgun (WGS) entry which is preliminary data.</text>
</comment>
<keyword evidence="18" id="KW-1185">Reference proteome</keyword>
<dbReference type="Gene3D" id="3.10.120.10">
    <property type="entry name" value="Cytochrome b5-like heme/steroid binding domain"/>
    <property type="match status" value="1"/>
</dbReference>
<evidence type="ECO:0000256" key="9">
    <source>
        <dbReference type="ARBA" id="ARBA00022617"/>
    </source>
</evidence>
<evidence type="ECO:0000313" key="17">
    <source>
        <dbReference type="EMBL" id="KKF94598.1"/>
    </source>
</evidence>
<dbReference type="InterPro" id="IPR001199">
    <property type="entry name" value="Cyt_B5-like_heme/steroid-bd"/>
</dbReference>
<dbReference type="GO" id="GO:0005758">
    <property type="term" value="C:mitochondrial intermembrane space"/>
    <property type="evidence" value="ECO:0007669"/>
    <property type="project" value="UniProtKB-SubCell"/>
</dbReference>
<dbReference type="Proteomes" id="UP000034841">
    <property type="component" value="Unassembled WGS sequence"/>
</dbReference>
<comment type="subcellular location">
    <subcellularLocation>
        <location evidence="3">Mitochondrion intermembrane space</location>
    </subcellularLocation>
</comment>
<dbReference type="InterPro" id="IPR000572">
    <property type="entry name" value="OxRdtase_Mopterin-bd_dom"/>
</dbReference>
<dbReference type="PANTHER" id="PTHR19372">
    <property type="entry name" value="SULFITE REDUCTASE"/>
    <property type="match status" value="1"/>
</dbReference>
<dbReference type="GO" id="GO:0030151">
    <property type="term" value="F:molybdenum ion binding"/>
    <property type="evidence" value="ECO:0007669"/>
    <property type="project" value="InterPro"/>
</dbReference>
<keyword evidence="8" id="KW-0500">Molybdenum</keyword>
<dbReference type="PRINTS" id="PR00407">
    <property type="entry name" value="EUMOPTERIN"/>
</dbReference>
<dbReference type="Gene3D" id="2.60.40.650">
    <property type="match status" value="1"/>
</dbReference>
<evidence type="ECO:0000256" key="4">
    <source>
        <dbReference type="ARBA" id="ARBA00004971"/>
    </source>
</evidence>
<evidence type="ECO:0000256" key="6">
    <source>
        <dbReference type="ARBA" id="ARBA00012673"/>
    </source>
</evidence>
<dbReference type="Pfam" id="PF00174">
    <property type="entry name" value="Oxidored_molyb"/>
    <property type="match status" value="1"/>
</dbReference>
<gene>
    <name evidence="17" type="primary">SUOX</name>
    <name evidence="17" type="ORF">CFO_g3049</name>
</gene>
<dbReference type="Gene3D" id="3.90.420.10">
    <property type="entry name" value="Oxidoreductase, molybdopterin-binding domain"/>
    <property type="match status" value="1"/>
</dbReference>
<feature type="region of interest" description="Disordered" evidence="15">
    <location>
        <begin position="1"/>
        <end position="38"/>
    </location>
</feature>
<dbReference type="EC" id="1.7.1.3" evidence="6"/>
<comment type="cofactor">
    <cofactor evidence="1">
        <name>Mo-molybdopterin</name>
        <dbReference type="ChEBI" id="CHEBI:71302"/>
    </cofactor>
</comment>
<dbReference type="PANTHER" id="PTHR19372:SF7">
    <property type="entry name" value="SULFITE OXIDASE, MITOCHONDRIAL"/>
    <property type="match status" value="1"/>
</dbReference>
<dbReference type="FunFam" id="3.10.120.10:FF:000007">
    <property type="entry name" value="Sulfite oxidase, mitochondrial"/>
    <property type="match status" value="1"/>
</dbReference>
<organism evidence="17 18">
    <name type="scientific">Ceratocystis fimbriata f. sp. platani</name>
    <dbReference type="NCBI Taxonomy" id="88771"/>
    <lineage>
        <taxon>Eukaryota</taxon>
        <taxon>Fungi</taxon>
        <taxon>Dikarya</taxon>
        <taxon>Ascomycota</taxon>
        <taxon>Pezizomycotina</taxon>
        <taxon>Sordariomycetes</taxon>
        <taxon>Hypocreomycetidae</taxon>
        <taxon>Microascales</taxon>
        <taxon>Ceratocystidaceae</taxon>
        <taxon>Ceratocystis</taxon>
    </lineage>
</organism>
<accession>A0A0F8BPY6</accession>
<dbReference type="AlphaFoldDB" id="A0A0F8BPY6"/>
<evidence type="ECO:0000256" key="10">
    <source>
        <dbReference type="ARBA" id="ARBA00022723"/>
    </source>
</evidence>
<evidence type="ECO:0000313" key="18">
    <source>
        <dbReference type="Proteomes" id="UP000034841"/>
    </source>
</evidence>
<evidence type="ECO:0000256" key="3">
    <source>
        <dbReference type="ARBA" id="ARBA00004569"/>
    </source>
</evidence>
<keyword evidence="13" id="KW-0496">Mitochondrion</keyword>
<reference evidence="17 18" key="1">
    <citation type="submission" date="2015-04" db="EMBL/GenBank/DDBJ databases">
        <title>Genome sequence of Ceratocystis platani, a major pathogen of plane trees.</title>
        <authorList>
            <person name="Belbahri L."/>
        </authorList>
    </citation>
    <scope>NUCLEOTIDE SEQUENCE [LARGE SCALE GENOMIC DNA]</scope>
    <source>
        <strain evidence="17 18">CFO</strain>
    </source>
</reference>
<evidence type="ECO:0000256" key="2">
    <source>
        <dbReference type="ARBA" id="ARBA00001970"/>
    </source>
</evidence>
<dbReference type="FunFam" id="3.90.420.10:FF:000002">
    <property type="entry name" value="sulfite oxidase, mitochondrial"/>
    <property type="match status" value="1"/>
</dbReference>
<dbReference type="SUPFAM" id="SSF81296">
    <property type="entry name" value="E set domains"/>
    <property type="match status" value="1"/>
</dbReference>
<dbReference type="GO" id="GO:0043546">
    <property type="term" value="F:molybdopterin cofactor binding"/>
    <property type="evidence" value="ECO:0007669"/>
    <property type="project" value="TreeGrafter"/>
</dbReference>
<feature type="compositionally biased region" description="Low complexity" evidence="15">
    <location>
        <begin position="21"/>
        <end position="36"/>
    </location>
</feature>
<dbReference type="GO" id="GO:0050464">
    <property type="term" value="F:nitrate reductase (NADPH) activity"/>
    <property type="evidence" value="ECO:0007669"/>
    <property type="project" value="UniProtKB-EC"/>
</dbReference>
<proteinExistence type="predicted"/>
<keyword evidence="10" id="KW-0479">Metal-binding</keyword>
<comment type="pathway">
    <text evidence="4">Energy metabolism; sulfur metabolism.</text>
</comment>